<protein>
    <submittedName>
        <fullName evidence="6">Mitochondrial DNA replication protein yhm2</fullName>
    </submittedName>
</protein>
<dbReference type="Proteomes" id="UP001194746">
    <property type="component" value="Unassembled WGS sequence"/>
</dbReference>
<comment type="caution">
    <text evidence="6">The sequence shown here is derived from an EMBL/GenBank/DDBJ whole genome shotgun (WGS) entry which is preliminary data.</text>
</comment>
<organism evidence="6 7">
    <name type="scientific">Aspergillus nanangensis</name>
    <dbReference type="NCBI Taxonomy" id="2582783"/>
    <lineage>
        <taxon>Eukaryota</taxon>
        <taxon>Fungi</taxon>
        <taxon>Dikarya</taxon>
        <taxon>Ascomycota</taxon>
        <taxon>Pezizomycotina</taxon>
        <taxon>Eurotiomycetes</taxon>
        <taxon>Eurotiomycetidae</taxon>
        <taxon>Eurotiales</taxon>
        <taxon>Aspergillaceae</taxon>
        <taxon>Aspergillus</taxon>
        <taxon>Aspergillus subgen. Circumdati</taxon>
    </lineage>
</organism>
<keyword evidence="2" id="KW-0812">Transmembrane</keyword>
<dbReference type="GO" id="GO:0016020">
    <property type="term" value="C:membrane"/>
    <property type="evidence" value="ECO:0007669"/>
    <property type="project" value="UniProtKB-SubCell"/>
</dbReference>
<keyword evidence="5" id="KW-0472">Membrane</keyword>
<evidence type="ECO:0000256" key="2">
    <source>
        <dbReference type="ARBA" id="ARBA00022692"/>
    </source>
</evidence>
<keyword evidence="3" id="KW-0496">Mitochondrion</keyword>
<keyword evidence="4" id="KW-1133">Transmembrane helix</keyword>
<reference evidence="6" key="1">
    <citation type="journal article" date="2019" name="Beilstein J. Org. Chem.">
        <title>Nanangenines: drimane sesquiterpenoids as the dominant metabolite cohort of a novel Australian fungus, Aspergillus nanangensis.</title>
        <authorList>
            <person name="Lacey H.J."/>
            <person name="Gilchrist C.L.M."/>
            <person name="Crombie A."/>
            <person name="Kalaitzis J.A."/>
            <person name="Vuong D."/>
            <person name="Rutledge P.J."/>
            <person name="Turner P."/>
            <person name="Pitt J.I."/>
            <person name="Lacey E."/>
            <person name="Chooi Y.H."/>
            <person name="Piggott A.M."/>
        </authorList>
    </citation>
    <scope>NUCLEOTIDE SEQUENCE</scope>
    <source>
        <strain evidence="6">MST-FP2251</strain>
    </source>
</reference>
<dbReference type="PANTHER" id="PTHR46982:SF1">
    <property type="entry name" value="CITRATE_OXOGLUTARATE CARRIER PROTEIN"/>
    <property type="match status" value="1"/>
</dbReference>
<dbReference type="AlphaFoldDB" id="A0AAD4GYZ1"/>
<name>A0AAD4GYZ1_ASPNN</name>
<evidence type="ECO:0000256" key="1">
    <source>
        <dbReference type="ARBA" id="ARBA00004370"/>
    </source>
</evidence>
<evidence type="ECO:0000256" key="4">
    <source>
        <dbReference type="ARBA" id="ARBA00022989"/>
    </source>
</evidence>
<dbReference type="PANTHER" id="PTHR46982">
    <property type="entry name" value="CITRATE/OXOGLUTARATE CARRIER PROTEIN"/>
    <property type="match status" value="1"/>
</dbReference>
<evidence type="ECO:0000256" key="3">
    <source>
        <dbReference type="ARBA" id="ARBA00022792"/>
    </source>
</evidence>
<keyword evidence="3" id="KW-0999">Mitochondrion inner membrane</keyword>
<gene>
    <name evidence="6" type="primary">YHM2</name>
    <name evidence="6" type="ORF">FE257_000330</name>
</gene>
<dbReference type="SUPFAM" id="SSF103506">
    <property type="entry name" value="Mitochondrial carrier"/>
    <property type="match status" value="1"/>
</dbReference>
<keyword evidence="7" id="KW-1185">Reference proteome</keyword>
<dbReference type="GO" id="GO:0005371">
    <property type="term" value="F:tricarboxylate secondary active transmembrane transporter activity"/>
    <property type="evidence" value="ECO:0007669"/>
    <property type="project" value="TreeGrafter"/>
</dbReference>
<dbReference type="InterPro" id="IPR053017">
    <property type="entry name" value="Mito_Cit/Oxoglu_Carrier"/>
</dbReference>
<dbReference type="InterPro" id="IPR023395">
    <property type="entry name" value="MCP_dom_sf"/>
</dbReference>
<accession>A0AAD4GYZ1</accession>
<sequence length="156" mass="16748">MAANRSDSFPVAMKRVWARGGVAGYCQGLIPWAWIEASSKGTVLLFVASEAEYQVRMFGSSEFTAGILAGMAGGVAQAYATVGFCTCMKTAEITRLAENTIRQITGKHDDQKLGAGEKILASAFGGGRSAWNQPIEVIRVEIQSMKAMAFIIYGNR</sequence>
<reference evidence="6" key="2">
    <citation type="submission" date="2020-02" db="EMBL/GenBank/DDBJ databases">
        <authorList>
            <person name="Gilchrist C.L.M."/>
            <person name="Chooi Y.-H."/>
        </authorList>
    </citation>
    <scope>NUCLEOTIDE SEQUENCE</scope>
    <source>
        <strain evidence="6">MST-FP2251</strain>
    </source>
</reference>
<dbReference type="EMBL" id="VCAU01000001">
    <property type="protein sequence ID" value="KAF9895424.1"/>
    <property type="molecule type" value="Genomic_DNA"/>
</dbReference>
<comment type="subcellular location">
    <subcellularLocation>
        <location evidence="1">Membrane</location>
    </subcellularLocation>
</comment>
<dbReference type="GO" id="GO:0006843">
    <property type="term" value="P:mitochondrial citrate transmembrane transport"/>
    <property type="evidence" value="ECO:0007669"/>
    <property type="project" value="TreeGrafter"/>
</dbReference>
<proteinExistence type="predicted"/>
<evidence type="ECO:0000256" key="5">
    <source>
        <dbReference type="ARBA" id="ARBA00023136"/>
    </source>
</evidence>
<evidence type="ECO:0000313" key="7">
    <source>
        <dbReference type="Proteomes" id="UP001194746"/>
    </source>
</evidence>
<dbReference type="GO" id="GO:0005739">
    <property type="term" value="C:mitochondrion"/>
    <property type="evidence" value="ECO:0007669"/>
    <property type="project" value="TreeGrafter"/>
</dbReference>
<evidence type="ECO:0000313" key="6">
    <source>
        <dbReference type="EMBL" id="KAF9895424.1"/>
    </source>
</evidence>
<dbReference type="GO" id="GO:0015742">
    <property type="term" value="P:alpha-ketoglutarate transport"/>
    <property type="evidence" value="ECO:0007669"/>
    <property type="project" value="TreeGrafter"/>
</dbReference>